<gene>
    <name evidence="2" type="ORF">CLV99_3435</name>
</gene>
<keyword evidence="1" id="KW-0472">Membrane</keyword>
<reference evidence="2 3" key="1">
    <citation type="submission" date="2019-03" db="EMBL/GenBank/DDBJ databases">
        <title>Genomic Encyclopedia of Archaeal and Bacterial Type Strains, Phase II (KMG-II): from individual species to whole genera.</title>
        <authorList>
            <person name="Goeker M."/>
        </authorList>
    </citation>
    <scope>NUCLEOTIDE SEQUENCE [LARGE SCALE GENOMIC DNA]</scope>
    <source>
        <strain evidence="2 3">DSM 28353</strain>
    </source>
</reference>
<keyword evidence="1" id="KW-0812">Transmembrane</keyword>
<comment type="caution">
    <text evidence="2">The sequence shown here is derived from an EMBL/GenBank/DDBJ whole genome shotgun (WGS) entry which is preliminary data.</text>
</comment>
<organism evidence="2 3">
    <name type="scientific">Sphingobacterium yanglingense</name>
    <dbReference type="NCBI Taxonomy" id="1437280"/>
    <lineage>
        <taxon>Bacteria</taxon>
        <taxon>Pseudomonadati</taxon>
        <taxon>Bacteroidota</taxon>
        <taxon>Sphingobacteriia</taxon>
        <taxon>Sphingobacteriales</taxon>
        <taxon>Sphingobacteriaceae</taxon>
        <taxon>Sphingobacterium</taxon>
    </lineage>
</organism>
<keyword evidence="1" id="KW-1133">Transmembrane helix</keyword>
<dbReference type="Proteomes" id="UP000295292">
    <property type="component" value="Unassembled WGS sequence"/>
</dbReference>
<sequence length="117" mass="13710">MGVDSVKDRESLSKHWRSSEVGVEVFGKMVSFGINRVCSIVELLKKRNFNNSKYGFNERTLKNNIEELNLRVVFVVVFVFFLGKIVRVNVCYNFTLRGYLFVHKDYSTDDNDRHPPR</sequence>
<proteinExistence type="predicted"/>
<evidence type="ECO:0000256" key="1">
    <source>
        <dbReference type="SAM" id="Phobius"/>
    </source>
</evidence>
<feature type="transmembrane region" description="Helical" evidence="1">
    <location>
        <begin position="68"/>
        <end position="86"/>
    </location>
</feature>
<dbReference type="EMBL" id="SNYV01000016">
    <property type="protein sequence ID" value="TDQ75741.1"/>
    <property type="molecule type" value="Genomic_DNA"/>
</dbReference>
<evidence type="ECO:0000313" key="3">
    <source>
        <dbReference type="Proteomes" id="UP000295292"/>
    </source>
</evidence>
<dbReference type="AlphaFoldDB" id="A0A4R6W998"/>
<protein>
    <submittedName>
        <fullName evidence="2">Uncharacterized protein</fullName>
    </submittedName>
</protein>
<accession>A0A4R6W998</accession>
<evidence type="ECO:0000313" key="2">
    <source>
        <dbReference type="EMBL" id="TDQ75741.1"/>
    </source>
</evidence>
<name>A0A4R6W998_9SPHI</name>
<keyword evidence="3" id="KW-1185">Reference proteome</keyword>